<feature type="transmembrane region" description="Helical" evidence="6">
    <location>
        <begin position="70"/>
        <end position="92"/>
    </location>
</feature>
<organism evidence="7 8">
    <name type="scientific">Fictibacillus solisalsi</name>
    <dbReference type="NCBI Taxonomy" id="459525"/>
    <lineage>
        <taxon>Bacteria</taxon>
        <taxon>Bacillati</taxon>
        <taxon>Bacillota</taxon>
        <taxon>Bacilli</taxon>
        <taxon>Bacillales</taxon>
        <taxon>Fictibacillaceae</taxon>
        <taxon>Fictibacillus</taxon>
    </lineage>
</organism>
<name>A0A1G9XMB0_9BACL</name>
<dbReference type="GO" id="GO:0033573">
    <property type="term" value="C:high-affinity iron permease complex"/>
    <property type="evidence" value="ECO:0007669"/>
    <property type="project" value="InterPro"/>
</dbReference>
<dbReference type="STRING" id="459525.SAMN04488137_2887"/>
<keyword evidence="3 6" id="KW-0812">Transmembrane</keyword>
<gene>
    <name evidence="7" type="ORF">SAMN04488137_2887</name>
</gene>
<dbReference type="RefSeq" id="WP_090235505.1">
    <property type="nucleotide sequence ID" value="NZ_FNHW01000001.1"/>
</dbReference>
<dbReference type="PANTHER" id="PTHR31632:SF2">
    <property type="entry name" value="PLASMA MEMBRANE IRON PERMEASE"/>
    <property type="match status" value="1"/>
</dbReference>
<reference evidence="8" key="1">
    <citation type="submission" date="2016-10" db="EMBL/GenBank/DDBJ databases">
        <authorList>
            <person name="Varghese N."/>
            <person name="Submissions S."/>
        </authorList>
    </citation>
    <scope>NUCLEOTIDE SEQUENCE [LARGE SCALE GENOMIC DNA]</scope>
    <source>
        <strain evidence="8">CGMCC 1.6854</strain>
    </source>
</reference>
<evidence type="ECO:0000256" key="2">
    <source>
        <dbReference type="ARBA" id="ARBA00008333"/>
    </source>
</evidence>
<evidence type="ECO:0000313" key="7">
    <source>
        <dbReference type="EMBL" id="SDM97898.1"/>
    </source>
</evidence>
<evidence type="ECO:0000256" key="6">
    <source>
        <dbReference type="SAM" id="Phobius"/>
    </source>
</evidence>
<keyword evidence="8" id="KW-1185">Reference proteome</keyword>
<evidence type="ECO:0000313" key="8">
    <source>
        <dbReference type="Proteomes" id="UP000199544"/>
    </source>
</evidence>
<keyword evidence="4 6" id="KW-1133">Transmembrane helix</keyword>
<dbReference type="InterPro" id="IPR004923">
    <property type="entry name" value="FTR1/Fip1/EfeU"/>
</dbReference>
<sequence>MFANFWLSFREGLEAALVIGIILTQIVKMEKPHMKKMVYIGASVGLLFSLVGGFITFNEAKEMEGMAEEVFEGVMMLVAAGLIAFFILWLHKSSNISQSIQSQVANRSTGAGILILSFLSVFREGMELAVFNMTQISQHASAVAGGSILGIAGAVLVAYLLFKTTLKLNLQFVFKALGVILIVLGGEMFAEGLEKLIGGEAVEITGLIIFIIPSFYIFLKQDIQRIFQRKQVGKSM</sequence>
<evidence type="ECO:0000256" key="4">
    <source>
        <dbReference type="ARBA" id="ARBA00022989"/>
    </source>
</evidence>
<accession>A0A1G9XMB0</accession>
<keyword evidence="5 6" id="KW-0472">Membrane</keyword>
<dbReference type="OrthoDB" id="9792533at2"/>
<feature type="transmembrane region" description="Helical" evidence="6">
    <location>
        <begin position="172"/>
        <end position="190"/>
    </location>
</feature>
<dbReference type="Proteomes" id="UP000199544">
    <property type="component" value="Unassembled WGS sequence"/>
</dbReference>
<feature type="transmembrane region" description="Helical" evidence="6">
    <location>
        <begin position="142"/>
        <end position="160"/>
    </location>
</feature>
<feature type="transmembrane region" description="Helical" evidence="6">
    <location>
        <begin position="104"/>
        <end position="122"/>
    </location>
</feature>
<dbReference type="GO" id="GO:0015093">
    <property type="term" value="F:ferrous iron transmembrane transporter activity"/>
    <property type="evidence" value="ECO:0007669"/>
    <property type="project" value="TreeGrafter"/>
</dbReference>
<dbReference type="AlphaFoldDB" id="A0A1G9XMB0"/>
<comment type="subcellular location">
    <subcellularLocation>
        <location evidence="1">Membrane</location>
        <topology evidence="1">Multi-pass membrane protein</topology>
    </subcellularLocation>
</comment>
<proteinExistence type="inferred from homology"/>
<feature type="transmembrane region" description="Helical" evidence="6">
    <location>
        <begin position="196"/>
        <end position="219"/>
    </location>
</feature>
<comment type="similarity">
    <text evidence="2">Belongs to the oxidase-dependent Fe transporter (OFeT) (TC 9.A.10.1) family.</text>
</comment>
<evidence type="ECO:0000256" key="3">
    <source>
        <dbReference type="ARBA" id="ARBA00022692"/>
    </source>
</evidence>
<dbReference type="PANTHER" id="PTHR31632">
    <property type="entry name" value="IRON TRANSPORTER FTH1"/>
    <property type="match status" value="1"/>
</dbReference>
<evidence type="ECO:0000256" key="1">
    <source>
        <dbReference type="ARBA" id="ARBA00004141"/>
    </source>
</evidence>
<dbReference type="Pfam" id="PF03239">
    <property type="entry name" value="FTR1"/>
    <property type="match status" value="1"/>
</dbReference>
<dbReference type="EMBL" id="FNHW01000001">
    <property type="protein sequence ID" value="SDM97898.1"/>
    <property type="molecule type" value="Genomic_DNA"/>
</dbReference>
<feature type="transmembrane region" description="Helical" evidence="6">
    <location>
        <begin position="38"/>
        <end position="58"/>
    </location>
</feature>
<protein>
    <submittedName>
        <fullName evidence="7">High-affinity iron transporter</fullName>
    </submittedName>
</protein>
<evidence type="ECO:0000256" key="5">
    <source>
        <dbReference type="ARBA" id="ARBA00023136"/>
    </source>
</evidence>